<dbReference type="GO" id="GO:0004386">
    <property type="term" value="F:helicase activity"/>
    <property type="evidence" value="ECO:0007669"/>
    <property type="project" value="UniProtKB-KW"/>
</dbReference>
<keyword evidence="3 9" id="KW-0347">Helicase</keyword>
<evidence type="ECO:0000256" key="4">
    <source>
        <dbReference type="ARBA" id="ARBA00022840"/>
    </source>
</evidence>
<reference evidence="9" key="3">
    <citation type="submission" date="2019-09" db="EMBL/GenBank/DDBJ databases">
        <authorList>
            <person name="Gao Z."/>
        </authorList>
    </citation>
    <scope>NUCLEOTIDE SEQUENCE</scope>
    <source>
        <tissue evidence="9">Leaves</tissue>
    </source>
</reference>
<dbReference type="OrthoDB" id="6513042at2759"/>
<feature type="region of interest" description="Disordered" evidence="5">
    <location>
        <begin position="408"/>
        <end position="439"/>
    </location>
</feature>
<feature type="compositionally biased region" description="Basic and acidic residues" evidence="5">
    <location>
        <begin position="408"/>
        <end position="434"/>
    </location>
</feature>
<reference evidence="9 11" key="2">
    <citation type="journal article" date="2019" name="Plant Biotechnol. J.">
        <title>The red bayberry genome and genetic basis of sex determination.</title>
        <authorList>
            <person name="Jia H.M."/>
            <person name="Jia H.J."/>
            <person name="Cai Q.L."/>
            <person name="Wang Y."/>
            <person name="Zhao H.B."/>
            <person name="Yang W.F."/>
            <person name="Wang G.Y."/>
            <person name="Li Y.H."/>
            <person name="Zhan D.L."/>
            <person name="Shen Y.T."/>
            <person name="Niu Q.F."/>
            <person name="Chang L."/>
            <person name="Qiu J."/>
            <person name="Zhao L."/>
            <person name="Xie H.B."/>
            <person name="Fu W.Y."/>
            <person name="Jin J."/>
            <person name="Li X.W."/>
            <person name="Jiao Y."/>
            <person name="Zhou C.C."/>
            <person name="Tu T."/>
            <person name="Chai C.Y."/>
            <person name="Gao J.L."/>
            <person name="Fan L.J."/>
            <person name="van de Weg E."/>
            <person name="Wang J.Y."/>
            <person name="Gao Z.S."/>
        </authorList>
    </citation>
    <scope>NUCLEOTIDE SEQUENCE [LARGE SCALE GENOMIC DNA]</scope>
    <source>
        <tissue evidence="9">Leaves</tissue>
    </source>
</reference>
<dbReference type="Gene3D" id="3.40.50.300">
    <property type="entry name" value="P-loop containing nucleotide triphosphate hydrolases"/>
    <property type="match status" value="2"/>
</dbReference>
<evidence type="ECO:0000256" key="1">
    <source>
        <dbReference type="ARBA" id="ARBA00022741"/>
    </source>
</evidence>
<dbReference type="Pfam" id="PF13086">
    <property type="entry name" value="AAA_11"/>
    <property type="match status" value="1"/>
</dbReference>
<evidence type="ECO:0000259" key="7">
    <source>
        <dbReference type="Pfam" id="PF13087"/>
    </source>
</evidence>
<evidence type="ECO:0000313" key="10">
    <source>
        <dbReference type="EMBL" id="KAB1218242.1"/>
    </source>
</evidence>
<dbReference type="InterPro" id="IPR045055">
    <property type="entry name" value="DNA2/NAM7-like"/>
</dbReference>
<feature type="compositionally biased region" description="Basic and acidic residues" evidence="5">
    <location>
        <begin position="455"/>
        <end position="477"/>
    </location>
</feature>
<name>A0A6A1VZ48_9ROSI</name>
<dbReference type="GO" id="GO:0005694">
    <property type="term" value="C:chromosome"/>
    <property type="evidence" value="ECO:0007669"/>
    <property type="project" value="UniProtKB-ARBA"/>
</dbReference>
<feature type="domain" description="DNA2/NAM7 helicase-like C-terminal" evidence="7">
    <location>
        <begin position="681"/>
        <end position="880"/>
    </location>
</feature>
<evidence type="ECO:0000259" key="6">
    <source>
        <dbReference type="Pfam" id="PF13086"/>
    </source>
</evidence>
<dbReference type="InterPro" id="IPR027417">
    <property type="entry name" value="P-loop_NTPase"/>
</dbReference>
<dbReference type="CDD" id="cd18808">
    <property type="entry name" value="SF1_C_Upf1"/>
    <property type="match status" value="1"/>
</dbReference>
<keyword evidence="1" id="KW-0547">Nucleotide-binding</keyword>
<feature type="region of interest" description="Disordered" evidence="5">
    <location>
        <begin position="455"/>
        <end position="484"/>
    </location>
</feature>
<evidence type="ECO:0000313" key="9">
    <source>
        <dbReference type="EMBL" id="KAB1218239.1"/>
    </source>
</evidence>
<proteinExistence type="predicted"/>
<dbReference type="GO" id="GO:0016787">
    <property type="term" value="F:hydrolase activity"/>
    <property type="evidence" value="ECO:0007669"/>
    <property type="project" value="UniProtKB-KW"/>
</dbReference>
<dbReference type="PANTHER" id="PTHR10887">
    <property type="entry name" value="DNA2/NAM7 HELICASE FAMILY"/>
    <property type="match status" value="1"/>
</dbReference>
<dbReference type="InterPro" id="IPR041677">
    <property type="entry name" value="DNA2/NAM7_AAA_11"/>
</dbReference>
<evidence type="ECO:0000256" key="3">
    <source>
        <dbReference type="ARBA" id="ARBA00022806"/>
    </source>
</evidence>
<gene>
    <name evidence="9" type="ORF">CJ030_MR3G026119</name>
    <name evidence="10" type="ORF">CJ030_MR3G026122</name>
</gene>
<sequence length="1139" mass="128433">MMKQTKVKKKEEEIPGRSLIDLVLSWSINDVLNEDYYKYQVKKIPQTFSSTEEYMSSFRIPVIEETHADLLSSMSTLSQAPISIIYSVKKTKKYAPPKNFFYTVTLAGDGKYKPQVGDVIALADLRPSSTNDLDRPNRSYLVAYLHKILGRVRENLPVTVSVLSSEPISNEEQKTKQSKVLYAAYLMNMTTNIRIWRSLNYELEGGNLNVIQKLIQPKSADVEDRTINLLEENCSTAFAAMRARILSSDLNDSQKSAVLSCLVSRELNNQNTVKLIWGPPGTGKTKTVGLLLFSLLKMKCRTLTCAPTNIAVLEVIQRLLKNVTELLEYDTYGLGDMVLFGNEERMNISDRHHLLDVFLDNRVDVLSKCFASSGWKDNIQSTIRLLKDPKKQYRLYLNSCEVKNRKVEKNSSLSHDEARSTNQGEKIDGQSSRDKKSKRNLKKVLIQALNENQNKKTLKEKVPSEKEKKLDHEEKGGEVGSSQDENTTLTFAEFLQRRFKCIVEPLKLCIQNLYTHLPTSLLSLEVAKNMIKALDALKSLEVFLCAASVADERLEQVFSKSSGSSHGQLQESRTVKECLHTLESLNKKLLLPKFSTKKIIKEFCLQNACLIFCTVSSSAKLYQEKMTRLEVLVIDEAAQLKECESTIPLQLPGLHHAILIGDERQLPAMVKSKASEEAEFGRSLFQRLVLLGHRGDLLNVQHRMHPSISLFPNREFYDKKILDGQNVQERSYDRRFLQGKMYGSYSFINVAHGKEEFDQSHSMKNSVEVAVVYEIVASLFKVSKESIRTNKKVKVGIISPYKAQVSAIEKKVEKYRTGAHGSNFAVRVSSVDGFQGGEEDVIIISTVRCNGNGAVGFLSNPQRANVALTRARHCLWIVGNGATLYQSGSVWKELVIDAKKRGCFYDADEDKSLAQALVATVVENDQMEILLNKDSVLFRKARWKVFFSNFFLESVSRAKNAGSCKEVLTLLTKLANGWRQSQRKKNLFVHHGASFPLLEQYKVNGSQILVWTTDIGQENAHYIQILKVWDILPLSKMPKVANRLDILFRNYTVDMMNLCKHKCLEGSLVVPMRWPLDLTGCPGADPVKSLSEPLASLSLRDESETSSSTNTGPWTLVEVVVFPLSSYFAIDILKASQAA</sequence>
<evidence type="ECO:0000313" key="11">
    <source>
        <dbReference type="Proteomes" id="UP000516437"/>
    </source>
</evidence>
<feature type="domain" description="DNA2/NAM7 helicase helicase" evidence="6">
    <location>
        <begin position="250"/>
        <end position="673"/>
    </location>
</feature>
<dbReference type="EMBL" id="RXIC02000021">
    <property type="protein sequence ID" value="KAB1218242.1"/>
    <property type="molecule type" value="Genomic_DNA"/>
</dbReference>
<dbReference type="FunFam" id="3.40.50.300:FF:000326">
    <property type="entry name" value="P-loop containing nucleoside triphosphate hydrolase"/>
    <property type="match status" value="1"/>
</dbReference>
<dbReference type="InterPro" id="IPR045529">
    <property type="entry name" value="DUF6469"/>
</dbReference>
<dbReference type="InterPro" id="IPR041679">
    <property type="entry name" value="DNA2/NAM7-like_C"/>
</dbReference>
<organism evidence="9 11">
    <name type="scientific">Morella rubra</name>
    <name type="common">Chinese bayberry</name>
    <dbReference type="NCBI Taxonomy" id="262757"/>
    <lineage>
        <taxon>Eukaryota</taxon>
        <taxon>Viridiplantae</taxon>
        <taxon>Streptophyta</taxon>
        <taxon>Embryophyta</taxon>
        <taxon>Tracheophyta</taxon>
        <taxon>Spermatophyta</taxon>
        <taxon>Magnoliopsida</taxon>
        <taxon>eudicotyledons</taxon>
        <taxon>Gunneridae</taxon>
        <taxon>Pentapetalae</taxon>
        <taxon>rosids</taxon>
        <taxon>fabids</taxon>
        <taxon>Fagales</taxon>
        <taxon>Myricaceae</taxon>
        <taxon>Morella</taxon>
    </lineage>
</organism>
<dbReference type="SUPFAM" id="SSF52540">
    <property type="entry name" value="P-loop containing nucleoside triphosphate hydrolases"/>
    <property type="match status" value="1"/>
</dbReference>
<dbReference type="GO" id="GO:0005524">
    <property type="term" value="F:ATP binding"/>
    <property type="evidence" value="ECO:0007669"/>
    <property type="project" value="UniProtKB-KW"/>
</dbReference>
<evidence type="ECO:0000256" key="5">
    <source>
        <dbReference type="SAM" id="MobiDB-lite"/>
    </source>
</evidence>
<dbReference type="InterPro" id="IPR047187">
    <property type="entry name" value="SF1_C_Upf1"/>
</dbReference>
<dbReference type="Pfam" id="PF13087">
    <property type="entry name" value="AAA_12"/>
    <property type="match status" value="1"/>
</dbReference>
<keyword evidence="11" id="KW-1185">Reference proteome</keyword>
<dbReference type="EMBL" id="RXIC02000021">
    <property type="protein sequence ID" value="KAB1218239.1"/>
    <property type="molecule type" value="Genomic_DNA"/>
</dbReference>
<reference evidence="9" key="1">
    <citation type="submission" date="2018-07" db="EMBL/GenBank/DDBJ databases">
        <authorList>
            <person name="Gao Z.-S."/>
            <person name="Jia H.-M."/>
            <person name="Jia H.-J."/>
            <person name="Cai Q.-L."/>
            <person name="Wang Y."/>
            <person name="Zhao H.-B."/>
        </authorList>
    </citation>
    <scope>NUCLEOTIDE SEQUENCE</scope>
    <source>
        <tissue evidence="9">Leaves</tissue>
    </source>
</reference>
<feature type="domain" description="DUF6469" evidence="8">
    <location>
        <begin position="110"/>
        <end position="200"/>
    </location>
</feature>
<evidence type="ECO:0000259" key="8">
    <source>
        <dbReference type="Pfam" id="PF20073"/>
    </source>
</evidence>
<protein>
    <submittedName>
        <fullName evidence="9">Putative helicase MAGATAMA 3</fullName>
    </submittedName>
</protein>
<comment type="caution">
    <text evidence="9">The sequence shown here is derived from an EMBL/GenBank/DDBJ whole genome shotgun (WGS) entry which is preliminary data.</text>
</comment>
<keyword evidence="2" id="KW-0378">Hydrolase</keyword>
<keyword evidence="4" id="KW-0067">ATP-binding</keyword>
<accession>A0A6A1VZ48</accession>
<dbReference type="PANTHER" id="PTHR10887:SF522">
    <property type="entry name" value="P-LOOP CONTAINING NUCLEOSIDE TRIPHOSPHATE HYDROLASES SUPERFAMILY PROTEIN"/>
    <property type="match status" value="1"/>
</dbReference>
<dbReference type="Pfam" id="PF20073">
    <property type="entry name" value="DUF6469"/>
    <property type="match status" value="1"/>
</dbReference>
<evidence type="ECO:0000256" key="2">
    <source>
        <dbReference type="ARBA" id="ARBA00022801"/>
    </source>
</evidence>
<dbReference type="Proteomes" id="UP000516437">
    <property type="component" value="Chromosome 3"/>
</dbReference>
<dbReference type="AlphaFoldDB" id="A0A6A1VZ48"/>